<dbReference type="EnsemblMetazoa" id="HelroT173530">
    <property type="protein sequence ID" value="HelroP173530"/>
    <property type="gene ID" value="HelroG173530"/>
</dbReference>
<dbReference type="Proteomes" id="UP000015101">
    <property type="component" value="Unassembled WGS sequence"/>
</dbReference>
<evidence type="ECO:0000313" key="2">
    <source>
        <dbReference type="EMBL" id="ESO03828.1"/>
    </source>
</evidence>
<feature type="region of interest" description="Disordered" evidence="1">
    <location>
        <begin position="1"/>
        <end position="34"/>
    </location>
</feature>
<dbReference type="KEGG" id="hro:HELRODRAFT_173530"/>
<dbReference type="CTD" id="20204581"/>
<keyword evidence="4" id="KW-1185">Reference proteome</keyword>
<dbReference type="AlphaFoldDB" id="T1F6Y2"/>
<protein>
    <submittedName>
        <fullName evidence="2 3">Uncharacterized protein</fullName>
    </submittedName>
</protein>
<dbReference type="RefSeq" id="XP_009018385.1">
    <property type="nucleotide sequence ID" value="XM_009020137.1"/>
</dbReference>
<proteinExistence type="predicted"/>
<name>T1F6Y2_HELRO</name>
<dbReference type="HOGENOM" id="CLU_639805_0_0_1"/>
<dbReference type="GeneID" id="20204581"/>
<gene>
    <name evidence="3" type="primary">20204581</name>
    <name evidence="2" type="ORF">HELRODRAFT_173530</name>
</gene>
<accession>T1F6Y2</accession>
<dbReference type="EMBL" id="KB096590">
    <property type="protein sequence ID" value="ESO03828.1"/>
    <property type="molecule type" value="Genomic_DNA"/>
</dbReference>
<evidence type="ECO:0000313" key="4">
    <source>
        <dbReference type="Proteomes" id="UP000015101"/>
    </source>
</evidence>
<reference evidence="2 4" key="2">
    <citation type="journal article" date="2013" name="Nature">
        <title>Insights into bilaterian evolution from three spiralian genomes.</title>
        <authorList>
            <person name="Simakov O."/>
            <person name="Marletaz F."/>
            <person name="Cho S.J."/>
            <person name="Edsinger-Gonzales E."/>
            <person name="Havlak P."/>
            <person name="Hellsten U."/>
            <person name="Kuo D.H."/>
            <person name="Larsson T."/>
            <person name="Lv J."/>
            <person name="Arendt D."/>
            <person name="Savage R."/>
            <person name="Osoegawa K."/>
            <person name="de Jong P."/>
            <person name="Grimwood J."/>
            <person name="Chapman J.A."/>
            <person name="Shapiro H."/>
            <person name="Aerts A."/>
            <person name="Otillar R.P."/>
            <person name="Terry A.Y."/>
            <person name="Boore J.L."/>
            <person name="Grigoriev I.V."/>
            <person name="Lindberg D.R."/>
            <person name="Seaver E.C."/>
            <person name="Weisblat D.A."/>
            <person name="Putnam N.H."/>
            <person name="Rokhsar D.S."/>
        </authorList>
    </citation>
    <scope>NUCLEOTIDE SEQUENCE</scope>
</reference>
<reference evidence="4" key="1">
    <citation type="submission" date="2012-12" db="EMBL/GenBank/DDBJ databases">
        <authorList>
            <person name="Hellsten U."/>
            <person name="Grimwood J."/>
            <person name="Chapman J.A."/>
            <person name="Shapiro H."/>
            <person name="Aerts A."/>
            <person name="Otillar R.P."/>
            <person name="Terry A.Y."/>
            <person name="Boore J.L."/>
            <person name="Simakov O."/>
            <person name="Marletaz F."/>
            <person name="Cho S.-J."/>
            <person name="Edsinger-Gonzales E."/>
            <person name="Havlak P."/>
            <person name="Kuo D.-H."/>
            <person name="Larsson T."/>
            <person name="Lv J."/>
            <person name="Arendt D."/>
            <person name="Savage R."/>
            <person name="Osoegawa K."/>
            <person name="de Jong P."/>
            <person name="Lindberg D.R."/>
            <person name="Seaver E.C."/>
            <person name="Weisblat D.A."/>
            <person name="Putnam N.H."/>
            <person name="Grigoriev I.V."/>
            <person name="Rokhsar D.S."/>
        </authorList>
    </citation>
    <scope>NUCLEOTIDE SEQUENCE</scope>
</reference>
<evidence type="ECO:0000256" key="1">
    <source>
        <dbReference type="SAM" id="MobiDB-lite"/>
    </source>
</evidence>
<sequence>MIADSSLNLPPRTIRKHHHQSHGYPLTSSSSHVSRRVHLESDELPIITSYSRGYSQPPSSYSEVLLADGMPVGRSNQAYGDAKRASMAADTAVRQAQREVNRVEQELGLSHYDEPSSFARKHRSYSYSGPRDFAFVGPKPIVHQHHTPATYHYHHRAYQSPSYYEVLESAPAHRPLYPPEKLVRCLTETPVTKLSGRHVEDVVLGSSLSGLGSALRSRSHTPQLHIAPLPPAPVVSRRSHVVHRHVPRYSSLLTSSSALNRLPDSVGHWYHHKPASTHFYGSSYDLSSPIVASYHQPIRNQVVMTSSSAGAAPVSATLGPSPPYHTRVINDGSSFEYSSSNHTDYPILADYSPWIAPQPVAAAPIHHQHYQHTVRRVQSLAPSSIHISKASSLSPSLDKPLESHIEVSEARKKVREVLCKVKRDATYFD</sequence>
<organism evidence="3 4">
    <name type="scientific">Helobdella robusta</name>
    <name type="common">Californian leech</name>
    <dbReference type="NCBI Taxonomy" id="6412"/>
    <lineage>
        <taxon>Eukaryota</taxon>
        <taxon>Metazoa</taxon>
        <taxon>Spiralia</taxon>
        <taxon>Lophotrochozoa</taxon>
        <taxon>Annelida</taxon>
        <taxon>Clitellata</taxon>
        <taxon>Hirudinea</taxon>
        <taxon>Rhynchobdellida</taxon>
        <taxon>Glossiphoniidae</taxon>
        <taxon>Helobdella</taxon>
    </lineage>
</organism>
<reference evidence="3" key="3">
    <citation type="submission" date="2015-06" db="UniProtKB">
        <authorList>
            <consortium name="EnsemblMetazoa"/>
        </authorList>
    </citation>
    <scope>IDENTIFICATION</scope>
</reference>
<evidence type="ECO:0000313" key="3">
    <source>
        <dbReference type="EnsemblMetazoa" id="HelroP173530"/>
    </source>
</evidence>
<dbReference type="EMBL" id="AMQM01004581">
    <property type="status" value="NOT_ANNOTATED_CDS"/>
    <property type="molecule type" value="Genomic_DNA"/>
</dbReference>
<dbReference type="InParanoid" id="T1F6Y2"/>